<organism evidence="2 3">
    <name type="scientific">Clostridium facile</name>
    <dbReference type="NCBI Taxonomy" id="2763035"/>
    <lineage>
        <taxon>Bacteria</taxon>
        <taxon>Bacillati</taxon>
        <taxon>Bacillota</taxon>
        <taxon>Clostridia</taxon>
        <taxon>Eubacteriales</taxon>
        <taxon>Clostridiaceae</taxon>
        <taxon>Clostridium</taxon>
    </lineage>
</organism>
<dbReference type="SUPFAM" id="SSF53448">
    <property type="entry name" value="Nucleotide-diphospho-sugar transferases"/>
    <property type="match status" value="2"/>
</dbReference>
<dbReference type="EMBL" id="JACOQK010000001">
    <property type="protein sequence ID" value="MBC5788574.1"/>
    <property type="molecule type" value="Genomic_DNA"/>
</dbReference>
<dbReference type="Pfam" id="PF00535">
    <property type="entry name" value="Glycos_transf_2"/>
    <property type="match status" value="2"/>
</dbReference>
<dbReference type="CDD" id="cd04186">
    <property type="entry name" value="GT_2_like_c"/>
    <property type="match status" value="1"/>
</dbReference>
<name>A0ABR7ITU4_9CLOT</name>
<dbReference type="Gene3D" id="3.90.550.10">
    <property type="entry name" value="Spore Coat Polysaccharide Biosynthesis Protein SpsA, Chain A"/>
    <property type="match status" value="2"/>
</dbReference>
<evidence type="ECO:0000259" key="1">
    <source>
        <dbReference type="Pfam" id="PF00535"/>
    </source>
</evidence>
<sequence length="604" mass="70038">MSLKSFLKNNRHTKLLYTGLASWKNDGIRMTLARMRMRKHRILNEKEYMKNYLPSKEQLEKERRTVFDKDITFSIIVPLYNTPVGFLREMIQSVQAQTYSKWELCLADGSDDQHPEVRQVCERFAANDSRIRYQKLEKNYGIPGNTNACLKMATGNFITLFDHDDMLHPSALFENMKAITEQGADFIYTDEMVFEGSIANTVLIHFKPDFSIDTLRGHNYICHLTSFSKELQEKVGYFSEDYNGSQDYDMILRLTEQAQKIVHIPKVMYFWRRHSGSVASDVSVKPYCMVSAKKALADHLEREGLKGEVVDSSILSTYKINYEIEGTPLISIIIANKDHIDDLDKCLKSIFEKTTYPNYEIIIVENNSEVKETFSYYERMEREHDCVHVVKWDGIFNYSAINNFGVKHSEGDYILLLNNDMEVITENWLEEMLMFVQRKDVGIAGAKLYYPDNTIQHAGIIVGIGGSAGHAHKGFPRSDGGYIHRLTIAQDLSGVTGACLMTKRSVWDEVGGLDEENFVVAFNDVDFCLRVREAGYLVVFTPYAELYHYESKSRGYEDTPEKQKRFDRERTRLRKRWAKILEEGDPYYNPNFTLDREDFSLRDR</sequence>
<accession>A0ABR7ITU4</accession>
<protein>
    <submittedName>
        <fullName evidence="2">Glycosyltransferase family 2 protein</fullName>
    </submittedName>
</protein>
<feature type="domain" description="Glycosyltransferase 2-like" evidence="1">
    <location>
        <begin position="331"/>
        <end position="507"/>
    </location>
</feature>
<feature type="domain" description="Glycosyltransferase 2-like" evidence="1">
    <location>
        <begin position="74"/>
        <end position="201"/>
    </location>
</feature>
<comment type="caution">
    <text evidence="2">The sequence shown here is derived from an EMBL/GenBank/DDBJ whole genome shotgun (WGS) entry which is preliminary data.</text>
</comment>
<dbReference type="Proteomes" id="UP000649151">
    <property type="component" value="Unassembled WGS sequence"/>
</dbReference>
<evidence type="ECO:0000313" key="3">
    <source>
        <dbReference type="Proteomes" id="UP000649151"/>
    </source>
</evidence>
<dbReference type="InterPro" id="IPR001173">
    <property type="entry name" value="Glyco_trans_2-like"/>
</dbReference>
<dbReference type="CDD" id="cd04184">
    <property type="entry name" value="GT2_RfbC_Mx_like"/>
    <property type="match status" value="1"/>
</dbReference>
<evidence type="ECO:0000313" key="2">
    <source>
        <dbReference type="EMBL" id="MBC5788574.1"/>
    </source>
</evidence>
<proteinExistence type="predicted"/>
<keyword evidence="3" id="KW-1185">Reference proteome</keyword>
<dbReference type="InterPro" id="IPR029044">
    <property type="entry name" value="Nucleotide-diphossugar_trans"/>
</dbReference>
<gene>
    <name evidence="2" type="ORF">H8Z77_11220</name>
</gene>
<reference evidence="2 3" key="1">
    <citation type="submission" date="2020-08" db="EMBL/GenBank/DDBJ databases">
        <title>Genome public.</title>
        <authorList>
            <person name="Liu C."/>
            <person name="Sun Q."/>
        </authorList>
    </citation>
    <scope>NUCLEOTIDE SEQUENCE [LARGE SCALE GENOMIC DNA]</scope>
    <source>
        <strain evidence="2 3">NSJ-27</strain>
    </source>
</reference>
<dbReference type="PANTHER" id="PTHR43179:SF7">
    <property type="entry name" value="RHAMNOSYLTRANSFERASE WBBL"/>
    <property type="match status" value="1"/>
</dbReference>
<dbReference type="PANTHER" id="PTHR43179">
    <property type="entry name" value="RHAMNOSYLTRANSFERASE WBBL"/>
    <property type="match status" value="1"/>
</dbReference>